<organism evidence="1 2">
    <name type="scientific">Fusarium napiforme</name>
    <dbReference type="NCBI Taxonomy" id="42672"/>
    <lineage>
        <taxon>Eukaryota</taxon>
        <taxon>Fungi</taxon>
        <taxon>Dikarya</taxon>
        <taxon>Ascomycota</taxon>
        <taxon>Pezizomycotina</taxon>
        <taxon>Sordariomycetes</taxon>
        <taxon>Hypocreomycetidae</taxon>
        <taxon>Hypocreales</taxon>
        <taxon>Nectriaceae</taxon>
        <taxon>Fusarium</taxon>
        <taxon>Fusarium fujikuroi species complex</taxon>
    </lineage>
</organism>
<name>A0A8H5MTX8_9HYPO</name>
<evidence type="ECO:0000313" key="2">
    <source>
        <dbReference type="Proteomes" id="UP000574317"/>
    </source>
</evidence>
<evidence type="ECO:0000313" key="1">
    <source>
        <dbReference type="EMBL" id="KAF5540607.1"/>
    </source>
</evidence>
<dbReference type="AlphaFoldDB" id="A0A8H5MTX8"/>
<keyword evidence="2" id="KW-1185">Reference proteome</keyword>
<accession>A0A8H5MTX8</accession>
<reference evidence="1 2" key="1">
    <citation type="submission" date="2020-05" db="EMBL/GenBank/DDBJ databases">
        <title>Identification and distribution of gene clusters putatively required for synthesis of sphingolipid metabolism inhibitors in phylogenetically diverse species of the filamentous fungus Fusarium.</title>
        <authorList>
            <person name="Kim H.-S."/>
            <person name="Busman M."/>
            <person name="Brown D.W."/>
            <person name="Divon H."/>
            <person name="Uhlig S."/>
            <person name="Proctor R.H."/>
        </authorList>
    </citation>
    <scope>NUCLEOTIDE SEQUENCE [LARGE SCALE GENOMIC DNA]</scope>
    <source>
        <strain evidence="1 2">NRRL 25196</strain>
    </source>
</reference>
<dbReference type="EMBL" id="JAAOAO010000462">
    <property type="protein sequence ID" value="KAF5540607.1"/>
    <property type="molecule type" value="Genomic_DNA"/>
</dbReference>
<comment type="caution">
    <text evidence="1">The sequence shown here is derived from an EMBL/GenBank/DDBJ whole genome shotgun (WGS) entry which is preliminary data.</text>
</comment>
<gene>
    <name evidence="1" type="ORF">FNAPI_10463</name>
</gene>
<proteinExistence type="predicted"/>
<sequence>MVLVDAAIRGAIGALVAMASPPNVVSTSRHLGQAVGWIMATATEDVIGAVPTLSSKTLISAISSLWTTVAYNATESKFYGTHFSLYEEAGTAFGSGAAMDALGGLVSGGSHLIK</sequence>
<dbReference type="Proteomes" id="UP000574317">
    <property type="component" value="Unassembled WGS sequence"/>
</dbReference>
<protein>
    <submittedName>
        <fullName evidence="1">Virulence plasmid b</fullName>
    </submittedName>
</protein>